<dbReference type="CDD" id="cd07957">
    <property type="entry name" value="Anticodon_Ia_Met"/>
    <property type="match status" value="1"/>
</dbReference>
<keyword evidence="7 14" id="KW-0547">Nucleotide-binding</keyword>
<evidence type="ECO:0000256" key="9">
    <source>
        <dbReference type="ARBA" id="ARBA00022840"/>
    </source>
</evidence>
<dbReference type="PRINTS" id="PR01041">
    <property type="entry name" value="TRNASYNTHMET"/>
</dbReference>
<protein>
    <recommendedName>
        <fullName evidence="14">Methionine--tRNA ligase</fullName>
        <ecNumber evidence="14">6.1.1.10</ecNumber>
    </recommendedName>
    <alternativeName>
        <fullName evidence="14">Methionyl-tRNA synthetase</fullName>
        <shortName evidence="14">MetRS</shortName>
    </alternativeName>
</protein>
<evidence type="ECO:0000256" key="8">
    <source>
        <dbReference type="ARBA" id="ARBA00022833"/>
    </source>
</evidence>
<evidence type="ECO:0000256" key="11">
    <source>
        <dbReference type="ARBA" id="ARBA00022917"/>
    </source>
</evidence>
<dbReference type="EMBL" id="QZAB01000019">
    <property type="protein sequence ID" value="RQD92723.1"/>
    <property type="molecule type" value="Genomic_DNA"/>
</dbReference>
<dbReference type="Proteomes" id="UP000284763">
    <property type="component" value="Unassembled WGS sequence"/>
</dbReference>
<dbReference type="PANTHER" id="PTHR45765:SF1">
    <property type="entry name" value="METHIONINE--TRNA LIGASE, CYTOPLASMIC"/>
    <property type="match status" value="1"/>
</dbReference>
<comment type="caution">
    <text evidence="16">The sequence shown here is derived from an EMBL/GenBank/DDBJ whole genome shotgun (WGS) entry which is preliminary data.</text>
</comment>
<dbReference type="SUPFAM" id="SSF47323">
    <property type="entry name" value="Anticodon-binding domain of a subclass of class I aminoacyl-tRNA synthetases"/>
    <property type="match status" value="1"/>
</dbReference>
<evidence type="ECO:0000256" key="3">
    <source>
        <dbReference type="ARBA" id="ARBA00022490"/>
    </source>
</evidence>
<evidence type="ECO:0000256" key="2">
    <source>
        <dbReference type="ARBA" id="ARBA00011738"/>
    </source>
</evidence>
<evidence type="ECO:0000256" key="4">
    <source>
        <dbReference type="ARBA" id="ARBA00022555"/>
    </source>
</evidence>
<comment type="function">
    <text evidence="14">Is required not only for elongation of protein synthesis but also for the initiation of all mRNA translation through initiator tRNA(fMet) aminoacylation.</text>
</comment>
<dbReference type="Gene3D" id="2.40.50.140">
    <property type="entry name" value="Nucleic acid-binding proteins"/>
    <property type="match status" value="1"/>
</dbReference>
<dbReference type="GO" id="GO:0000049">
    <property type="term" value="F:tRNA binding"/>
    <property type="evidence" value="ECO:0007669"/>
    <property type="project" value="UniProtKB-UniRule"/>
</dbReference>
<evidence type="ECO:0000256" key="5">
    <source>
        <dbReference type="ARBA" id="ARBA00022598"/>
    </source>
</evidence>
<keyword evidence="5 14" id="KW-0436">Ligase</keyword>
<dbReference type="Pfam" id="PF01588">
    <property type="entry name" value="tRNA_bind"/>
    <property type="match status" value="1"/>
</dbReference>
<reference evidence="16 17" key="1">
    <citation type="submission" date="2018-08" db="EMBL/GenBank/DDBJ databases">
        <title>The metabolism and importance of syntrophic acetate oxidation coupled to methane or sulfide production in haloalkaline environments.</title>
        <authorList>
            <person name="Timmers P.H.A."/>
            <person name="Vavourakis C.D."/>
            <person name="Sorokin D.Y."/>
            <person name="Sinninghe Damste J.S."/>
            <person name="Muyzer G."/>
            <person name="Stams A.J.M."/>
            <person name="Plugge C.M."/>
        </authorList>
    </citation>
    <scope>NUCLEOTIDE SEQUENCE [LARGE SCALE GENOMIC DNA]</scope>
    <source>
        <strain evidence="16">MSAO_Arc3</strain>
    </source>
</reference>
<dbReference type="InterPro" id="IPR014758">
    <property type="entry name" value="Met-tRNA_synth"/>
</dbReference>
<dbReference type="HAMAP" id="MF_00098">
    <property type="entry name" value="Met_tRNA_synth_type1"/>
    <property type="match status" value="1"/>
</dbReference>
<dbReference type="GO" id="GO:0004825">
    <property type="term" value="F:methionine-tRNA ligase activity"/>
    <property type="evidence" value="ECO:0007669"/>
    <property type="project" value="UniProtKB-UniRule"/>
</dbReference>
<dbReference type="SUPFAM" id="SSF52374">
    <property type="entry name" value="Nucleotidylyl transferase"/>
    <property type="match status" value="1"/>
</dbReference>
<dbReference type="InterPro" id="IPR012340">
    <property type="entry name" value="NA-bd_OB-fold"/>
</dbReference>
<feature type="binding site" evidence="14">
    <location>
        <position position="151"/>
    </location>
    <ligand>
        <name>Zn(2+)</name>
        <dbReference type="ChEBI" id="CHEBI:29105"/>
    </ligand>
</feature>
<dbReference type="CDD" id="cd00814">
    <property type="entry name" value="MetRS_core"/>
    <property type="match status" value="1"/>
</dbReference>
<dbReference type="Pfam" id="PF19303">
    <property type="entry name" value="Anticodon_3"/>
    <property type="match status" value="1"/>
</dbReference>
<dbReference type="Gene3D" id="3.40.50.620">
    <property type="entry name" value="HUPs"/>
    <property type="match status" value="1"/>
</dbReference>
<feature type="binding site" evidence="14">
    <location>
        <position position="164"/>
    </location>
    <ligand>
        <name>Zn(2+)</name>
        <dbReference type="ChEBI" id="CHEBI:29105"/>
    </ligand>
</feature>
<dbReference type="SUPFAM" id="SSF57770">
    <property type="entry name" value="Methionyl-tRNA synthetase (MetRS), Zn-domain"/>
    <property type="match status" value="1"/>
</dbReference>
<dbReference type="GO" id="GO:0005829">
    <property type="term" value="C:cytosol"/>
    <property type="evidence" value="ECO:0007669"/>
    <property type="project" value="TreeGrafter"/>
</dbReference>
<comment type="subcellular location">
    <subcellularLocation>
        <location evidence="1 14">Cytoplasm</location>
    </subcellularLocation>
</comment>
<evidence type="ECO:0000313" key="16">
    <source>
        <dbReference type="EMBL" id="RQD92723.1"/>
    </source>
</evidence>
<evidence type="ECO:0000256" key="12">
    <source>
        <dbReference type="ARBA" id="ARBA00023146"/>
    </source>
</evidence>
<dbReference type="InterPro" id="IPR033911">
    <property type="entry name" value="MetRS_core"/>
</dbReference>
<keyword evidence="6 14" id="KW-0479">Metal-binding</keyword>
<comment type="subunit">
    <text evidence="2 14">Homodimer.</text>
</comment>
<proteinExistence type="inferred from homology"/>
<dbReference type="PROSITE" id="PS50886">
    <property type="entry name" value="TRBD"/>
    <property type="match status" value="1"/>
</dbReference>
<dbReference type="GO" id="GO:0005524">
    <property type="term" value="F:ATP binding"/>
    <property type="evidence" value="ECO:0007669"/>
    <property type="project" value="UniProtKB-UniRule"/>
</dbReference>
<feature type="binding site" evidence="14">
    <location>
        <position position="333"/>
    </location>
    <ligand>
        <name>ATP</name>
        <dbReference type="ChEBI" id="CHEBI:30616"/>
    </ligand>
</feature>
<dbReference type="CDD" id="cd02800">
    <property type="entry name" value="tRNA_bind_EcMetRS_like"/>
    <property type="match status" value="1"/>
</dbReference>
<dbReference type="EC" id="6.1.1.10" evidence="14"/>
<dbReference type="InterPro" id="IPR023458">
    <property type="entry name" value="Met-tRNA_ligase_1"/>
</dbReference>
<keyword evidence="12 14" id="KW-0030">Aminoacyl-tRNA synthetase</keyword>
<dbReference type="SUPFAM" id="SSF50249">
    <property type="entry name" value="Nucleic acid-binding proteins"/>
    <property type="match status" value="1"/>
</dbReference>
<keyword evidence="4 14" id="KW-0820">tRNA-binding</keyword>
<dbReference type="InterPro" id="IPR009080">
    <property type="entry name" value="tRNAsynth_Ia_anticodon-bd"/>
</dbReference>
<comment type="similarity">
    <text evidence="14">Belongs to the class-I aminoacyl-tRNA synthetase family. MetG type 1 subfamily.</text>
</comment>
<keyword evidence="3 14" id="KW-0963">Cytoplasm</keyword>
<dbReference type="InterPro" id="IPR029038">
    <property type="entry name" value="MetRS_Zn"/>
</dbReference>
<keyword evidence="11 14" id="KW-0648">Protein biosynthesis</keyword>
<dbReference type="Gene3D" id="2.20.28.20">
    <property type="entry name" value="Methionyl-tRNA synthetase, Zn-domain"/>
    <property type="match status" value="1"/>
</dbReference>
<dbReference type="Pfam" id="PF09334">
    <property type="entry name" value="tRNA-synt_1g"/>
    <property type="match status" value="1"/>
</dbReference>
<dbReference type="InterPro" id="IPR041872">
    <property type="entry name" value="Anticodon_Met"/>
</dbReference>
<dbReference type="AlphaFoldDB" id="A0A3R7VZE9"/>
<organism evidence="16 17">
    <name type="scientific">Methanosalsum natronophilum</name>
    <dbReference type="NCBI Taxonomy" id="768733"/>
    <lineage>
        <taxon>Archaea</taxon>
        <taxon>Methanobacteriati</taxon>
        <taxon>Methanobacteriota</taxon>
        <taxon>Stenosarchaea group</taxon>
        <taxon>Methanomicrobia</taxon>
        <taxon>Methanosarcinales</taxon>
        <taxon>Methanosarcinaceae</taxon>
        <taxon>Methanosalsum</taxon>
    </lineage>
</organism>
<keyword evidence="8 14" id="KW-0862">Zinc</keyword>
<keyword evidence="9 14" id="KW-0067">ATP-binding</keyword>
<dbReference type="InterPro" id="IPR002547">
    <property type="entry name" value="tRNA-bd_dom"/>
</dbReference>
<comment type="catalytic activity">
    <reaction evidence="13 14">
        <text>tRNA(Met) + L-methionine + ATP = L-methionyl-tRNA(Met) + AMP + diphosphate</text>
        <dbReference type="Rhea" id="RHEA:13481"/>
        <dbReference type="Rhea" id="RHEA-COMP:9667"/>
        <dbReference type="Rhea" id="RHEA-COMP:9698"/>
        <dbReference type="ChEBI" id="CHEBI:30616"/>
        <dbReference type="ChEBI" id="CHEBI:33019"/>
        <dbReference type="ChEBI" id="CHEBI:57844"/>
        <dbReference type="ChEBI" id="CHEBI:78442"/>
        <dbReference type="ChEBI" id="CHEBI:78530"/>
        <dbReference type="ChEBI" id="CHEBI:456215"/>
        <dbReference type="EC" id="6.1.1.10"/>
    </reaction>
</comment>
<feature type="binding site" evidence="14">
    <location>
        <position position="160"/>
    </location>
    <ligand>
        <name>Zn(2+)</name>
        <dbReference type="ChEBI" id="CHEBI:29105"/>
    </ligand>
</feature>
<feature type="domain" description="TRNA-binding" evidence="15">
    <location>
        <begin position="579"/>
        <end position="679"/>
    </location>
</feature>
<accession>A0A3R7VZE9</accession>
<feature type="short sequence motif" description="'HIGH' region" evidence="14">
    <location>
        <begin position="17"/>
        <end position="27"/>
    </location>
</feature>
<evidence type="ECO:0000313" key="17">
    <source>
        <dbReference type="Proteomes" id="UP000284763"/>
    </source>
</evidence>
<dbReference type="Gene3D" id="1.10.730.10">
    <property type="entry name" value="Isoleucyl-tRNA Synthetase, Domain 1"/>
    <property type="match status" value="1"/>
</dbReference>
<evidence type="ECO:0000256" key="1">
    <source>
        <dbReference type="ARBA" id="ARBA00004496"/>
    </source>
</evidence>
<evidence type="ECO:0000256" key="14">
    <source>
        <dbReference type="HAMAP-Rule" id="MF_00098"/>
    </source>
</evidence>
<comment type="cofactor">
    <cofactor evidence="14">
        <name>Zn(2+)</name>
        <dbReference type="ChEBI" id="CHEBI:29105"/>
    </cofactor>
    <text evidence="14">Binds 1 zinc ion per subunit.</text>
</comment>
<dbReference type="NCBIfam" id="TIGR00399">
    <property type="entry name" value="metG_C_term"/>
    <property type="match status" value="1"/>
</dbReference>
<dbReference type="GO" id="GO:0006431">
    <property type="term" value="P:methionyl-tRNA aminoacylation"/>
    <property type="evidence" value="ECO:0007669"/>
    <property type="project" value="UniProtKB-UniRule"/>
</dbReference>
<evidence type="ECO:0000256" key="7">
    <source>
        <dbReference type="ARBA" id="ARBA00022741"/>
    </source>
</evidence>
<evidence type="ECO:0000256" key="10">
    <source>
        <dbReference type="ARBA" id="ARBA00022884"/>
    </source>
</evidence>
<dbReference type="NCBIfam" id="NF001100">
    <property type="entry name" value="PRK00133.1"/>
    <property type="match status" value="1"/>
</dbReference>
<sequence>MSIFPSDKPVLVTCGLPYANGKAHIGHLRTYVPADIYVRSLRKMGQEVVFVCGSDTHGTPIVLNAEKLGMTPTELVEIYHSHFNQVFKNLNVNFDSFGTTHDSTNHNRTHEILNRLIEKDYVYSKVIEIAYCPSCDRFLPDRYVEGVCPHCDEISRGDECDQGCGKHLEPGELLEPICTICRGKAAYKDQEHYFFKLSSFQDFLDTYLNQLGGTLNARNYALGWVNKKLDDWCISRTLEWGVPFPGNEDLVVYVWVDAPIGYIAFTEEWAQANNDSWEKIWKGDSRIVHFIGGDIIYHHCIFWPSMLKGAEYTLPWAVVASGMLKIENKTFSKTRGYVVWVDEDYLDHGFHPDLLRYYLASYTSHTKELNFAWNIFQEKINTELVGVLGNFIYRTLLFAYKNFGEVPEGDIEDDVISKIKSIIYEYREFTESYEFKRSADIAMSLASYGNSYFQSKEPWKLIKEDKDACGVVIANCLQLVKALAIIFEPILPEKMEILWEQLGYNSDIHLIQYDEAAAKIEAGQKLSKPLTLFEKIDDSKIEQMEEIASNRVKVADEAAGIKNKKSEDFKEKKVVNYDEFSKLDFRVGKIVEVEDIPKSKNLIKLSVDIGEDKPRQIVAGIKNQYSLQELNGKSVVVLVNLKPVKLCGVKSEGMLLATKENGTLIVPEKYDCSPGSNIC</sequence>
<evidence type="ECO:0000256" key="6">
    <source>
        <dbReference type="ARBA" id="ARBA00022723"/>
    </source>
</evidence>
<dbReference type="InterPro" id="IPR004495">
    <property type="entry name" value="Met-tRNA-synth_bsu_C"/>
</dbReference>
<keyword evidence="10 14" id="KW-0694">RNA-binding</keyword>
<feature type="short sequence motif" description="'KMSKS' region" evidence="14">
    <location>
        <begin position="330"/>
        <end position="334"/>
    </location>
</feature>
<dbReference type="GO" id="GO:0017101">
    <property type="term" value="C:aminoacyl-tRNA synthetase multienzyme complex"/>
    <property type="evidence" value="ECO:0007669"/>
    <property type="project" value="TreeGrafter"/>
</dbReference>
<dbReference type="GO" id="GO:0046872">
    <property type="term" value="F:metal ion binding"/>
    <property type="evidence" value="ECO:0007669"/>
    <property type="project" value="UniProtKB-KW"/>
</dbReference>
<evidence type="ECO:0000259" key="15">
    <source>
        <dbReference type="PROSITE" id="PS50886"/>
    </source>
</evidence>
<dbReference type="InterPro" id="IPR015413">
    <property type="entry name" value="Methionyl/Leucyl_tRNA_Synth"/>
</dbReference>
<dbReference type="InterPro" id="IPR014729">
    <property type="entry name" value="Rossmann-like_a/b/a_fold"/>
</dbReference>
<feature type="binding site" evidence="14">
    <location>
        <position position="148"/>
    </location>
    <ligand>
        <name>Zn(2+)</name>
        <dbReference type="ChEBI" id="CHEBI:29105"/>
    </ligand>
</feature>
<evidence type="ECO:0000256" key="13">
    <source>
        <dbReference type="ARBA" id="ARBA00047364"/>
    </source>
</evidence>
<dbReference type="NCBIfam" id="TIGR00398">
    <property type="entry name" value="metG"/>
    <property type="match status" value="1"/>
</dbReference>
<dbReference type="PANTHER" id="PTHR45765">
    <property type="entry name" value="METHIONINE--TRNA LIGASE"/>
    <property type="match status" value="1"/>
</dbReference>
<name>A0A3R7VZE9_9EURY</name>
<gene>
    <name evidence="14" type="primary">metG</name>
    <name evidence="16" type="ORF">D5R95_00230</name>
</gene>